<gene>
    <name evidence="3" type="ORF">Tci_014008</name>
</gene>
<dbReference type="InterPro" id="IPR001584">
    <property type="entry name" value="Integrase_cat-core"/>
</dbReference>
<protein>
    <recommendedName>
        <fullName evidence="2">Integrase catalytic domain-containing protein</fullName>
    </recommendedName>
</protein>
<reference evidence="3" key="1">
    <citation type="journal article" date="2019" name="Sci. Rep.">
        <title>Draft genome of Tanacetum cinerariifolium, the natural source of mosquito coil.</title>
        <authorList>
            <person name="Yamashiro T."/>
            <person name="Shiraishi A."/>
            <person name="Satake H."/>
            <person name="Nakayama K."/>
        </authorList>
    </citation>
    <scope>NUCLEOTIDE SEQUENCE</scope>
</reference>
<dbReference type="Gene3D" id="3.30.420.10">
    <property type="entry name" value="Ribonuclease H-like superfamily/Ribonuclease H"/>
    <property type="match status" value="1"/>
</dbReference>
<dbReference type="PANTHER" id="PTHR11439:SF495">
    <property type="entry name" value="REVERSE TRANSCRIPTASE, RNA-DEPENDENT DNA POLYMERASE-RELATED"/>
    <property type="match status" value="1"/>
</dbReference>
<sequence>MDHSNPTFTKISILDTGKFKQWKFRIQQYLQNEHYALWEVIEFDDSYKAPPEEIGKGPANESSTRNKGRIVAITTKDMHKRRNDVKARTTLLLALPDEHQLRFSKYETAKEVWEAILKTFGGNEATKKTKKNQLKLQYGNFKAEGSKTLEQTFNRFQAIVSHLEFMDVEIEQDDLNQKFLTSLAPEWLMYIIVWRNIDDLDTMSLDDVYNHLKVYEPEVQKKSESNSQNMAFISSSNTISEKGKVHAASVPTASTQVSTASNDVAAASLSHDTICFGRRLDWSYMANEEENHALVADDEVLTEFALMAKSSSNSENEKDLSWTGLPEFVDDTVTDYHRPTPSSIMSKPMIKFVKEADCPRVIKINNTENAKKSTVKYAEMYRNISKGPKVRGNQQNWNNLKSQQLGKDFLMQNKACFKCGYFDHLASNCGVWMDNGKTWPKNKYTHKSNPHNNIDDKGYWDSGCSRNMTGNISYLSEYEPYDGGYVSFGHGGGKITSKGIIKTSKLEFNNVYFMKELKTPRQHNMYSIDLNNIVPHKNLTCLVAKASVDEELRMRLVAFLGIITEVENLKDHKVKIIRCDNGGEFKNQEMNEFCTKKGIRREFSNARTPQQNGVAERRNRTLIEAARTMVLVNKSQNKTLYELFSSRIPAIGDEGYFVGYSLSSKAFRVFNKRTKKVEENLHVDFLENKLIEKGVGPNWLFDIDTLTNSMNYVPAVVAGTSSTNISAHMETSNDTIKNSDAHDNSQKEQDCNADVPESSGISNPTATSKVPSTDQVEPAVSLTVESEILTAPSLGNALTNRLEDTFGDTTNAVTLNEMEADLSNMETSIPVSPTPTFRIHEDHPKSQIIGPVDTPVQTRHKSKDMEEQSFIATIHQKTNPKLLQFCLFSCFLSQEEPKKIFDAHKDPNHLGKFDAKGYEGYFVGYSLSSKAFRVFNKRTKKVEKNLHVDFLENKLIEKGAGPNWLFELTFQPPGFQDPEFPERVYKVEKAMYGLHQAHRAWYVLQKKDGIFFLQDKYVGDILKKFGYSDVRSMIGSLMYLTASRLDIMFAFCACARHQLTPKECHLHDVKRIFRYLKGHPNLGLWYPKESLFDLVAYSDSDYGGAIQDRKSTTGGCQFMGRRLISWQCKKQTIMATYTTRQNMWQLLVAVDKFFGYKIKCWIMDSEQRTHEFMHVYLGFASVYVWIRTVPLFASMIVTQGEGLANPTEPHHTPSPQEHHLPQHDSPPLSHQPIIPEPISHDLQAPIETLTPRRLTKRAIRIAQSKALSSDADEPASISRDDRQGEAFPTVSSLDAGQDRENIAKTSAMPHESSPRVPSLDADEGRGIIDIGEELGADKSTEKKSNDIEEMVNVLSSMEAANILSSRGAAASVSPADVFSTSGVPTVSGSFPTVSAIFTTASVVTPYTRRSRGITTGSLQPMRIPIISAKNKGKEKVTEIEVPKKKKLQVQIDAQVAREMEEEFARENQRLSEQVERDSEIARIHAEEEVKLMIEGHDRSNEVIAKNLSEYEQAEANLSVGEKIELISELDKDQDHRAKILKYQAQQSKPLSKKEQREFYMSVLKRHVGWKTKHFRGMTLERIKEKFIPVWKEWEDFVPMSSKEESERVKRPGIKLDQGSSKKSTRDKEKELWVELKRLFEPVFKDQLWTYDQAFMHDPLDWKLYDTCGVHHVSTKNQEIFMLVEKDYPLRKGLATVMINEELFEASSPGLKLAGGPWFVVEKDVKDNVVFVSRNYYSVDKRRLSFWVGSFRWISGSLLHNFNQLRCKLSDVGRQYLEAEYDDYNATNANGAAFFRALIAMAMVMIQTSEASDLRVGAFSTYDAYIMYLLHGYWILRDCRKKLFVVYGGSIITNDSNLMCCFTVRPTVVRFCGVYGNVMRRAYGSGAGDEDYFNRHC</sequence>
<dbReference type="InterPro" id="IPR012337">
    <property type="entry name" value="RNaseH-like_sf"/>
</dbReference>
<feature type="compositionally biased region" description="Basic and acidic residues" evidence="1">
    <location>
        <begin position="1208"/>
        <end position="1222"/>
    </location>
</feature>
<organism evidence="3">
    <name type="scientific">Tanacetum cinerariifolium</name>
    <name type="common">Dalmatian daisy</name>
    <name type="synonym">Chrysanthemum cinerariifolium</name>
    <dbReference type="NCBI Taxonomy" id="118510"/>
    <lineage>
        <taxon>Eukaryota</taxon>
        <taxon>Viridiplantae</taxon>
        <taxon>Streptophyta</taxon>
        <taxon>Embryophyta</taxon>
        <taxon>Tracheophyta</taxon>
        <taxon>Spermatophyta</taxon>
        <taxon>Magnoliopsida</taxon>
        <taxon>eudicotyledons</taxon>
        <taxon>Gunneridae</taxon>
        <taxon>Pentapetalae</taxon>
        <taxon>asterids</taxon>
        <taxon>campanulids</taxon>
        <taxon>Asterales</taxon>
        <taxon>Asteraceae</taxon>
        <taxon>Asteroideae</taxon>
        <taxon>Anthemideae</taxon>
        <taxon>Anthemidinae</taxon>
        <taxon>Tanacetum</taxon>
    </lineage>
</organism>
<accession>A0A6L2JZG8</accession>
<dbReference type="GO" id="GO:0003676">
    <property type="term" value="F:nucleic acid binding"/>
    <property type="evidence" value="ECO:0007669"/>
    <property type="project" value="InterPro"/>
</dbReference>
<feature type="region of interest" description="Disordered" evidence="1">
    <location>
        <begin position="1203"/>
        <end position="1242"/>
    </location>
</feature>
<dbReference type="InterPro" id="IPR057670">
    <property type="entry name" value="SH3_retrovirus"/>
</dbReference>
<dbReference type="Pfam" id="PF25597">
    <property type="entry name" value="SH3_retrovirus"/>
    <property type="match status" value="2"/>
</dbReference>
<dbReference type="PANTHER" id="PTHR11439">
    <property type="entry name" value="GAG-POL-RELATED RETROTRANSPOSON"/>
    <property type="match status" value="1"/>
</dbReference>
<dbReference type="PROSITE" id="PS50994">
    <property type="entry name" value="INTEGRASE"/>
    <property type="match status" value="1"/>
</dbReference>
<dbReference type="SUPFAM" id="SSF53098">
    <property type="entry name" value="Ribonuclease H-like"/>
    <property type="match status" value="1"/>
</dbReference>
<dbReference type="GO" id="GO:0015074">
    <property type="term" value="P:DNA integration"/>
    <property type="evidence" value="ECO:0007669"/>
    <property type="project" value="InterPro"/>
</dbReference>
<feature type="domain" description="Integrase catalytic" evidence="2">
    <location>
        <begin position="575"/>
        <end position="673"/>
    </location>
</feature>
<proteinExistence type="predicted"/>
<feature type="region of interest" description="Disordered" evidence="1">
    <location>
        <begin position="734"/>
        <end position="774"/>
    </location>
</feature>
<evidence type="ECO:0000313" key="3">
    <source>
        <dbReference type="EMBL" id="GEU42030.1"/>
    </source>
</evidence>
<dbReference type="InterPro" id="IPR036397">
    <property type="entry name" value="RNaseH_sf"/>
</dbReference>
<evidence type="ECO:0000256" key="1">
    <source>
        <dbReference type="SAM" id="MobiDB-lite"/>
    </source>
</evidence>
<feature type="compositionally biased region" description="Polar residues" evidence="1">
    <location>
        <begin position="759"/>
        <end position="774"/>
    </location>
</feature>
<comment type="caution">
    <text evidence="3">The sequence shown here is derived from an EMBL/GenBank/DDBJ whole genome shotgun (WGS) entry which is preliminary data.</text>
</comment>
<dbReference type="EMBL" id="BKCJ010001515">
    <property type="protein sequence ID" value="GEU42030.1"/>
    <property type="molecule type" value="Genomic_DNA"/>
</dbReference>
<evidence type="ECO:0000259" key="2">
    <source>
        <dbReference type="PROSITE" id="PS50994"/>
    </source>
</evidence>
<feature type="region of interest" description="Disordered" evidence="1">
    <location>
        <begin position="1265"/>
        <end position="1297"/>
    </location>
</feature>
<dbReference type="Pfam" id="PF14223">
    <property type="entry name" value="Retrotran_gag_2"/>
    <property type="match status" value="1"/>
</dbReference>
<feature type="compositionally biased region" description="Basic and acidic residues" evidence="1">
    <location>
        <begin position="737"/>
        <end position="750"/>
    </location>
</feature>
<name>A0A6L2JZG8_TANCI</name>